<sequence length="123" mass="13656">MQACKYLFIKTHSYRHSFCILLKIHYSKRIEDKNGKFIIKMGMPFTQPEDQGNGSSSQPSNNSTRSSNNESEQFHLSTIHLEAPESKIPAVPGSEVKGVQNHTCDSKSSGDKESIESAGKTSH</sequence>
<comment type="caution">
    <text evidence="2">The sequence shown here is derived from an EMBL/GenBank/DDBJ whole genome shotgun (WGS) entry which is preliminary data.</text>
</comment>
<reference evidence="2" key="1">
    <citation type="submission" date="2021-06" db="EMBL/GenBank/DDBJ databases">
        <authorList>
            <person name="Hodson N. C."/>
            <person name="Mongue J. A."/>
            <person name="Jaron S. K."/>
        </authorList>
    </citation>
    <scope>NUCLEOTIDE SEQUENCE</scope>
</reference>
<feature type="compositionally biased region" description="Basic and acidic residues" evidence="1">
    <location>
        <begin position="104"/>
        <end position="115"/>
    </location>
</feature>
<feature type="compositionally biased region" description="Low complexity" evidence="1">
    <location>
        <begin position="53"/>
        <end position="71"/>
    </location>
</feature>
<keyword evidence="3" id="KW-1185">Reference proteome</keyword>
<name>A0A8J2K508_9HEXA</name>
<proteinExistence type="predicted"/>
<evidence type="ECO:0000313" key="2">
    <source>
        <dbReference type="EMBL" id="CAG7731564.1"/>
    </source>
</evidence>
<dbReference type="Proteomes" id="UP000708208">
    <property type="component" value="Unassembled WGS sequence"/>
</dbReference>
<organism evidence="2 3">
    <name type="scientific">Allacma fusca</name>
    <dbReference type="NCBI Taxonomy" id="39272"/>
    <lineage>
        <taxon>Eukaryota</taxon>
        <taxon>Metazoa</taxon>
        <taxon>Ecdysozoa</taxon>
        <taxon>Arthropoda</taxon>
        <taxon>Hexapoda</taxon>
        <taxon>Collembola</taxon>
        <taxon>Symphypleona</taxon>
        <taxon>Sminthuridae</taxon>
        <taxon>Allacma</taxon>
    </lineage>
</organism>
<evidence type="ECO:0000256" key="1">
    <source>
        <dbReference type="SAM" id="MobiDB-lite"/>
    </source>
</evidence>
<dbReference type="AlphaFoldDB" id="A0A8J2K508"/>
<gene>
    <name evidence="2" type="ORF">AFUS01_LOCUS20145</name>
</gene>
<dbReference type="EMBL" id="CAJVCH010215207">
    <property type="protein sequence ID" value="CAG7731564.1"/>
    <property type="molecule type" value="Genomic_DNA"/>
</dbReference>
<protein>
    <submittedName>
        <fullName evidence="2">Uncharacterized protein</fullName>
    </submittedName>
</protein>
<feature type="region of interest" description="Disordered" evidence="1">
    <location>
        <begin position="41"/>
        <end position="123"/>
    </location>
</feature>
<evidence type="ECO:0000313" key="3">
    <source>
        <dbReference type="Proteomes" id="UP000708208"/>
    </source>
</evidence>
<accession>A0A8J2K508</accession>